<keyword evidence="2" id="KW-1185">Reference proteome</keyword>
<proteinExistence type="predicted"/>
<name>A0AA35XDN6_GEOBA</name>
<dbReference type="InterPro" id="IPR001646">
    <property type="entry name" value="5peptide_repeat"/>
</dbReference>
<accession>A0AA35XDN6</accession>
<dbReference type="Pfam" id="PF00805">
    <property type="entry name" value="Pentapeptide"/>
    <property type="match status" value="2"/>
</dbReference>
<sequence>MPRANFTGAMLAGSSLGRANLSNATIRHAVLKGADLSYASLPYADLEGADLSGADLTAADLSWASLANANLRGATLTTASLMMANLTGADLRGARFIKSSMDSTILHRATAGGTMFSNCDLRLVIGLDTMLHGAPSSISLDTLARSGGRIPRLFLQGAGVAEPLIAAQDVLTAERRTYPTVLLIGSMADSALAERLCEDLSRAHIPAWALYADDEGALNTGEASLDHIVYYDRLALLCTDAALENPQTSRYFAVLARSVSPGASAGLIALGAGEAFYERQDRLCKGLRDGVALDLRSWDEGPILEQALNHLVRELTAPVF</sequence>
<evidence type="ECO:0000313" key="2">
    <source>
        <dbReference type="Proteomes" id="UP001174909"/>
    </source>
</evidence>
<gene>
    <name evidence="1" type="ORF">GBAR_LOCUS25971</name>
</gene>
<dbReference type="SUPFAM" id="SSF141571">
    <property type="entry name" value="Pentapeptide repeat-like"/>
    <property type="match status" value="1"/>
</dbReference>
<dbReference type="EMBL" id="CASHTH010003597">
    <property type="protein sequence ID" value="CAI8046977.1"/>
    <property type="molecule type" value="Genomic_DNA"/>
</dbReference>
<dbReference type="PANTHER" id="PTHR14136">
    <property type="entry name" value="BTB_POZ DOMAIN-CONTAINING PROTEIN KCTD9"/>
    <property type="match status" value="1"/>
</dbReference>
<evidence type="ECO:0000313" key="1">
    <source>
        <dbReference type="EMBL" id="CAI8046977.1"/>
    </source>
</evidence>
<dbReference type="Gene3D" id="2.160.20.80">
    <property type="entry name" value="E3 ubiquitin-protein ligase SopA"/>
    <property type="match status" value="1"/>
</dbReference>
<protein>
    <submittedName>
        <fullName evidence="1">Uncharacterized protein slr1851</fullName>
    </submittedName>
</protein>
<dbReference type="InterPro" id="IPR051082">
    <property type="entry name" value="Pentapeptide-BTB/POZ_domain"/>
</dbReference>
<dbReference type="PANTHER" id="PTHR14136:SF17">
    <property type="entry name" value="BTB_POZ DOMAIN-CONTAINING PROTEIN KCTD9"/>
    <property type="match status" value="1"/>
</dbReference>
<comment type="caution">
    <text evidence="1">The sequence shown here is derived from an EMBL/GenBank/DDBJ whole genome shotgun (WGS) entry which is preliminary data.</text>
</comment>
<dbReference type="AlphaFoldDB" id="A0AA35XDN6"/>
<organism evidence="1 2">
    <name type="scientific">Geodia barretti</name>
    <name type="common">Barrett's horny sponge</name>
    <dbReference type="NCBI Taxonomy" id="519541"/>
    <lineage>
        <taxon>Eukaryota</taxon>
        <taxon>Metazoa</taxon>
        <taxon>Porifera</taxon>
        <taxon>Demospongiae</taxon>
        <taxon>Heteroscleromorpha</taxon>
        <taxon>Tetractinellida</taxon>
        <taxon>Astrophorina</taxon>
        <taxon>Geodiidae</taxon>
        <taxon>Geodia</taxon>
    </lineage>
</organism>
<reference evidence="1" key="1">
    <citation type="submission" date="2023-03" db="EMBL/GenBank/DDBJ databases">
        <authorList>
            <person name="Steffen K."/>
            <person name="Cardenas P."/>
        </authorList>
    </citation>
    <scope>NUCLEOTIDE SEQUENCE</scope>
</reference>
<dbReference type="Proteomes" id="UP001174909">
    <property type="component" value="Unassembled WGS sequence"/>
</dbReference>